<evidence type="ECO:0000313" key="6">
    <source>
        <dbReference type="Proteomes" id="UP000008810"/>
    </source>
</evidence>
<feature type="domain" description="PGG" evidence="3">
    <location>
        <begin position="123"/>
        <end position="230"/>
    </location>
</feature>
<dbReference type="AlphaFoldDB" id="A0A2K2CTR4"/>
<reference evidence="4 5" key="1">
    <citation type="journal article" date="2010" name="Nature">
        <title>Genome sequencing and analysis of the model grass Brachypodium distachyon.</title>
        <authorList>
            <consortium name="International Brachypodium Initiative"/>
        </authorList>
    </citation>
    <scope>NUCLEOTIDE SEQUENCE [LARGE SCALE GENOMIC DNA]</scope>
    <source>
        <strain evidence="4 5">Bd21</strain>
    </source>
</reference>
<dbReference type="FunCoup" id="A0A2K2CTR4">
    <property type="interactions" value="201"/>
</dbReference>
<protein>
    <recommendedName>
        <fullName evidence="3">PGG domain-containing protein</fullName>
    </recommendedName>
</protein>
<reference evidence="5" key="3">
    <citation type="submission" date="2018-08" db="UniProtKB">
        <authorList>
            <consortium name="EnsemblPlants"/>
        </authorList>
    </citation>
    <scope>IDENTIFICATION</scope>
    <source>
        <strain evidence="5">cv. Bd21</strain>
    </source>
</reference>
<dbReference type="EMBL" id="CM000883">
    <property type="protein sequence ID" value="PNT65420.1"/>
    <property type="molecule type" value="Genomic_DNA"/>
</dbReference>
<feature type="transmembrane region" description="Helical" evidence="2">
    <location>
        <begin position="210"/>
        <end position="230"/>
    </location>
</feature>
<sequence length="286" mass="30827">MLWLARIVANWPAQLYREEYLERASATSVQIEMAEKPVDPAPESSQAGDGAFNSVGPQDLQNIRLLIDIGGRTIEIPLKGKLVVQTAAAGGENDTAADEQSTGQGAAAAAAAAVAQKQDEDRKYLDQMRGWLITVATLFTGIAFQAAIQPPAWIPKDWGAWLLRKRFAGMSGALAALYMIFNATTFTMALFLVVTLLTMKEASPTRAVNLIAPSALIVASSVFSTFALGMSNDPRASMLVFIAVLVIATVLPLLFRFVWILMPQPVRALYARACSGPREHPDPPVV</sequence>
<evidence type="ECO:0000256" key="2">
    <source>
        <dbReference type="SAM" id="Phobius"/>
    </source>
</evidence>
<evidence type="ECO:0000313" key="5">
    <source>
        <dbReference type="EnsemblPlants" id="PNT65420"/>
    </source>
</evidence>
<keyword evidence="6" id="KW-1185">Reference proteome</keyword>
<dbReference type="Pfam" id="PF13962">
    <property type="entry name" value="PGG"/>
    <property type="match status" value="1"/>
</dbReference>
<dbReference type="OrthoDB" id="689307at2759"/>
<organism evidence="4">
    <name type="scientific">Brachypodium distachyon</name>
    <name type="common">Purple false brome</name>
    <name type="synonym">Trachynia distachya</name>
    <dbReference type="NCBI Taxonomy" id="15368"/>
    <lineage>
        <taxon>Eukaryota</taxon>
        <taxon>Viridiplantae</taxon>
        <taxon>Streptophyta</taxon>
        <taxon>Embryophyta</taxon>
        <taxon>Tracheophyta</taxon>
        <taxon>Spermatophyta</taxon>
        <taxon>Magnoliopsida</taxon>
        <taxon>Liliopsida</taxon>
        <taxon>Poales</taxon>
        <taxon>Poaceae</taxon>
        <taxon>BOP clade</taxon>
        <taxon>Pooideae</taxon>
        <taxon>Stipodae</taxon>
        <taxon>Brachypodieae</taxon>
        <taxon>Brachypodium</taxon>
    </lineage>
</organism>
<feature type="transmembrane region" description="Helical" evidence="2">
    <location>
        <begin position="236"/>
        <end position="262"/>
    </location>
</feature>
<dbReference type="Gramene" id="PNT65420">
    <property type="protein sequence ID" value="PNT65420"/>
    <property type="gene ID" value="BRADI_4g42155v3"/>
</dbReference>
<gene>
    <name evidence="5" type="primary">LOC104585183</name>
    <name evidence="4" type="ORF">BRADI_4g42155v3</name>
</gene>
<evidence type="ECO:0000259" key="3">
    <source>
        <dbReference type="Pfam" id="PF13962"/>
    </source>
</evidence>
<feature type="region of interest" description="Disordered" evidence="1">
    <location>
        <begin position="36"/>
        <end position="55"/>
    </location>
</feature>
<keyword evidence="2" id="KW-1133">Transmembrane helix</keyword>
<keyword evidence="2" id="KW-0812">Transmembrane</keyword>
<dbReference type="InterPro" id="IPR026961">
    <property type="entry name" value="PGG_dom"/>
</dbReference>
<reference evidence="4" key="2">
    <citation type="submission" date="2017-06" db="EMBL/GenBank/DDBJ databases">
        <title>WGS assembly of Brachypodium distachyon.</title>
        <authorList>
            <consortium name="The International Brachypodium Initiative"/>
            <person name="Lucas S."/>
            <person name="Harmon-Smith M."/>
            <person name="Lail K."/>
            <person name="Tice H."/>
            <person name="Grimwood J."/>
            <person name="Bruce D."/>
            <person name="Barry K."/>
            <person name="Shu S."/>
            <person name="Lindquist E."/>
            <person name="Wang M."/>
            <person name="Pitluck S."/>
            <person name="Vogel J.P."/>
            <person name="Garvin D.F."/>
            <person name="Mockler T.C."/>
            <person name="Schmutz J."/>
            <person name="Rokhsar D."/>
            <person name="Bevan M.W."/>
        </authorList>
    </citation>
    <scope>NUCLEOTIDE SEQUENCE</scope>
    <source>
        <strain evidence="4">Bd21</strain>
    </source>
</reference>
<dbReference type="EnsemblPlants" id="PNT65420">
    <property type="protein sequence ID" value="PNT65420"/>
    <property type="gene ID" value="BRADI_4g42155v3"/>
</dbReference>
<accession>A0A2K2CTR4</accession>
<feature type="transmembrane region" description="Helical" evidence="2">
    <location>
        <begin position="168"/>
        <end position="198"/>
    </location>
</feature>
<dbReference type="Proteomes" id="UP000008810">
    <property type="component" value="Chromosome 4"/>
</dbReference>
<name>A0A2K2CTR4_BRADI</name>
<dbReference type="ExpressionAtlas" id="A0A2K2CTR4">
    <property type="expression patterns" value="baseline"/>
</dbReference>
<proteinExistence type="predicted"/>
<evidence type="ECO:0000256" key="1">
    <source>
        <dbReference type="SAM" id="MobiDB-lite"/>
    </source>
</evidence>
<keyword evidence="2" id="KW-0472">Membrane</keyword>
<evidence type="ECO:0000313" key="4">
    <source>
        <dbReference type="EMBL" id="PNT65420.1"/>
    </source>
</evidence>
<feature type="transmembrane region" description="Helical" evidence="2">
    <location>
        <begin position="130"/>
        <end position="148"/>
    </location>
</feature>